<comment type="caution">
    <text evidence="1">The sequence shown here is derived from an EMBL/GenBank/DDBJ whole genome shotgun (WGS) entry which is preliminary data.</text>
</comment>
<dbReference type="EMBL" id="CAKXAJ010024502">
    <property type="protein sequence ID" value="CAH2228960.1"/>
    <property type="molecule type" value="Genomic_DNA"/>
</dbReference>
<organism evidence="1 2">
    <name type="scientific">Pararge aegeria aegeria</name>
    <dbReference type="NCBI Taxonomy" id="348720"/>
    <lineage>
        <taxon>Eukaryota</taxon>
        <taxon>Metazoa</taxon>
        <taxon>Ecdysozoa</taxon>
        <taxon>Arthropoda</taxon>
        <taxon>Hexapoda</taxon>
        <taxon>Insecta</taxon>
        <taxon>Pterygota</taxon>
        <taxon>Neoptera</taxon>
        <taxon>Endopterygota</taxon>
        <taxon>Lepidoptera</taxon>
        <taxon>Glossata</taxon>
        <taxon>Ditrysia</taxon>
        <taxon>Papilionoidea</taxon>
        <taxon>Nymphalidae</taxon>
        <taxon>Satyrinae</taxon>
        <taxon>Satyrini</taxon>
        <taxon>Parargina</taxon>
        <taxon>Pararge</taxon>
    </lineage>
</organism>
<dbReference type="OrthoDB" id="10051381at2759"/>
<sequence length="125" mass="14491">MKEPLINEVAAMVCGEQFASRDIVLQTRDNTLTRVPDTHKFHDALQYPLMFSNGQKGYQFQISQVNPVTNLPLPNKKVSSMDFYAYHMMIHEDDFNVIQRCNQLANQFYVYMYGRLKAKDCGTCL</sequence>
<gene>
    <name evidence="1" type="primary">jg26653</name>
    <name evidence="1" type="ORF">PAEG_LOCUS8460</name>
</gene>
<name>A0A8S4R010_9NEOP</name>
<reference evidence="1" key="1">
    <citation type="submission" date="2022-03" db="EMBL/GenBank/DDBJ databases">
        <authorList>
            <person name="Lindestad O."/>
        </authorList>
    </citation>
    <scope>NUCLEOTIDE SEQUENCE</scope>
</reference>
<accession>A0A8S4R010</accession>
<keyword evidence="2" id="KW-1185">Reference proteome</keyword>
<proteinExistence type="predicted"/>
<dbReference type="AlphaFoldDB" id="A0A8S4R010"/>
<dbReference type="PANTHER" id="PTHR45786">
    <property type="entry name" value="DNA BINDING PROTEIN-LIKE"/>
    <property type="match status" value="1"/>
</dbReference>
<evidence type="ECO:0000313" key="1">
    <source>
        <dbReference type="EMBL" id="CAH2228960.1"/>
    </source>
</evidence>
<dbReference type="PANTHER" id="PTHR45786:SF74">
    <property type="entry name" value="ATP-DEPENDENT DNA HELICASE"/>
    <property type="match status" value="1"/>
</dbReference>
<dbReference type="Proteomes" id="UP000838756">
    <property type="component" value="Unassembled WGS sequence"/>
</dbReference>
<evidence type="ECO:0000313" key="2">
    <source>
        <dbReference type="Proteomes" id="UP000838756"/>
    </source>
</evidence>
<protein>
    <submittedName>
        <fullName evidence="1">Jg26653 protein</fullName>
    </submittedName>
</protein>